<evidence type="ECO:0000313" key="3">
    <source>
        <dbReference type="EMBL" id="RDK06185.1"/>
    </source>
</evidence>
<feature type="transmembrane region" description="Helical" evidence="1">
    <location>
        <begin position="231"/>
        <end position="249"/>
    </location>
</feature>
<reference evidence="4" key="1">
    <citation type="submission" date="2018-06" db="EMBL/GenBank/DDBJ databases">
        <authorList>
            <person name="Feng T."/>
            <person name="Jeon C.O."/>
        </authorList>
    </citation>
    <scope>NUCLEOTIDE SEQUENCE [LARGE SCALE GENOMIC DNA]</scope>
    <source>
        <strain evidence="4">S23</strain>
    </source>
</reference>
<keyword evidence="1" id="KW-1133">Transmembrane helix</keyword>
<proteinExistence type="predicted"/>
<comment type="caution">
    <text evidence="3">The sequence shown here is derived from an EMBL/GenBank/DDBJ whole genome shotgun (WGS) entry which is preliminary data.</text>
</comment>
<accession>A0A370NKR4</accession>
<organism evidence="3 4">
    <name type="scientific">Cupriavidus lacunae</name>
    <dbReference type="NCBI Taxonomy" id="2666307"/>
    <lineage>
        <taxon>Bacteria</taxon>
        <taxon>Pseudomonadati</taxon>
        <taxon>Pseudomonadota</taxon>
        <taxon>Betaproteobacteria</taxon>
        <taxon>Burkholderiales</taxon>
        <taxon>Burkholderiaceae</taxon>
        <taxon>Cupriavidus</taxon>
    </lineage>
</organism>
<keyword evidence="1" id="KW-0472">Membrane</keyword>
<feature type="transmembrane region" description="Helical" evidence="1">
    <location>
        <begin position="12"/>
        <end position="32"/>
    </location>
</feature>
<dbReference type="AlphaFoldDB" id="A0A370NKR4"/>
<keyword evidence="4" id="KW-1185">Reference proteome</keyword>
<evidence type="ECO:0000313" key="4">
    <source>
        <dbReference type="Proteomes" id="UP000255165"/>
    </source>
</evidence>
<dbReference type="Proteomes" id="UP000255165">
    <property type="component" value="Unassembled WGS sequence"/>
</dbReference>
<dbReference type="Pfam" id="PF14378">
    <property type="entry name" value="PAP2_3"/>
    <property type="match status" value="1"/>
</dbReference>
<feature type="transmembrane region" description="Helical" evidence="1">
    <location>
        <begin position="82"/>
        <end position="105"/>
    </location>
</feature>
<feature type="transmembrane region" description="Helical" evidence="1">
    <location>
        <begin position="178"/>
        <end position="199"/>
    </location>
</feature>
<keyword evidence="1" id="KW-0812">Transmembrane</keyword>
<evidence type="ECO:0000256" key="1">
    <source>
        <dbReference type="SAM" id="Phobius"/>
    </source>
</evidence>
<protein>
    <submittedName>
        <fullName evidence="3">PAP2 family protein</fullName>
    </submittedName>
</protein>
<feature type="transmembrane region" description="Helical" evidence="1">
    <location>
        <begin position="38"/>
        <end position="62"/>
    </location>
</feature>
<feature type="transmembrane region" description="Helical" evidence="1">
    <location>
        <begin position="280"/>
        <end position="302"/>
    </location>
</feature>
<name>A0A370NKR4_9BURK</name>
<feature type="transmembrane region" description="Helical" evidence="1">
    <location>
        <begin position="256"/>
        <end position="274"/>
    </location>
</feature>
<gene>
    <name evidence="3" type="ORF">DN412_32665</name>
</gene>
<sequence length="319" mass="33703">MTTGTRVFTRGDALRWGVVLLVLALDGAWLAASERSVTAASLGGSCLGVAMLAAIATALSLIASHPRITATSRGLHYRRLALVAHCGALLVAFTNVMSVMSYLLVTLAPPLVDGRLAALDRMLGFDWPQVYAWVRAHPGIGLILKLAYMSGLAQLVLIPMLTGLLGQATYLREFIANLMLSCVLLLLIAAPWPAAGAYVSYGLASPGELATVAHFGQLRDGTMHVFDLGDMQGLVSLPSYHTALALIFVRSMRWTRVGFVVACVLNGLMILSTPTEGGHYLVDVVAGVGLWALTAGMLHAFAGRRMPALAGRAAPTQLA</sequence>
<dbReference type="InterPro" id="IPR026841">
    <property type="entry name" value="Aur1/Ipt1"/>
</dbReference>
<dbReference type="GO" id="GO:0016020">
    <property type="term" value="C:membrane"/>
    <property type="evidence" value="ECO:0007669"/>
    <property type="project" value="UniProtKB-SubCell"/>
</dbReference>
<dbReference type="EMBL" id="QKWJ01000069">
    <property type="protein sequence ID" value="RDK06185.1"/>
    <property type="molecule type" value="Genomic_DNA"/>
</dbReference>
<feature type="transmembrane region" description="Helical" evidence="1">
    <location>
        <begin position="146"/>
        <end position="166"/>
    </location>
</feature>
<evidence type="ECO:0000259" key="2">
    <source>
        <dbReference type="Pfam" id="PF14378"/>
    </source>
</evidence>
<feature type="domain" description="Inositolphosphotransferase Aur1/Ipt1" evidence="2">
    <location>
        <begin position="116"/>
        <end position="294"/>
    </location>
</feature>